<gene>
    <name evidence="2" type="ORF">NDU88_000524</name>
</gene>
<accession>A0AAV7KQ60</accession>
<evidence type="ECO:0000313" key="2">
    <source>
        <dbReference type="EMBL" id="KAJ1080305.1"/>
    </source>
</evidence>
<name>A0AAV7KQ60_PLEWA</name>
<keyword evidence="1" id="KW-0812">Transmembrane</keyword>
<dbReference type="EMBL" id="JANPWB010000016">
    <property type="protein sequence ID" value="KAJ1080305.1"/>
    <property type="molecule type" value="Genomic_DNA"/>
</dbReference>
<dbReference type="AlphaFoldDB" id="A0AAV7KQ60"/>
<feature type="transmembrane region" description="Helical" evidence="1">
    <location>
        <begin position="114"/>
        <end position="138"/>
    </location>
</feature>
<keyword evidence="1" id="KW-0472">Membrane</keyword>
<dbReference type="Proteomes" id="UP001066276">
    <property type="component" value="Chromosome 12"/>
</dbReference>
<evidence type="ECO:0000256" key="1">
    <source>
        <dbReference type="SAM" id="Phobius"/>
    </source>
</evidence>
<proteinExistence type="predicted"/>
<organism evidence="2 3">
    <name type="scientific">Pleurodeles waltl</name>
    <name type="common">Iberian ribbed newt</name>
    <dbReference type="NCBI Taxonomy" id="8319"/>
    <lineage>
        <taxon>Eukaryota</taxon>
        <taxon>Metazoa</taxon>
        <taxon>Chordata</taxon>
        <taxon>Craniata</taxon>
        <taxon>Vertebrata</taxon>
        <taxon>Euteleostomi</taxon>
        <taxon>Amphibia</taxon>
        <taxon>Batrachia</taxon>
        <taxon>Caudata</taxon>
        <taxon>Salamandroidea</taxon>
        <taxon>Salamandridae</taxon>
        <taxon>Pleurodelinae</taxon>
        <taxon>Pleurodeles</taxon>
    </lineage>
</organism>
<sequence length="181" mass="19001">MDLPSCSCSPRLALGGQRTYFDHRGLAGAPPGPCVRSSAPGVRRRVSRGRGTPGGLAGTVAQAPGVRRAGFFRRSCVQPGAESLLWLRTCRGAMPLQLPGRRPASSSRAGLQPVALMVVSGAALFLASLSLLLAASTWGRNLCLSRALEEGLARPQPQVSAPSPMATGSCVLTLTRRRCRR</sequence>
<evidence type="ECO:0000313" key="3">
    <source>
        <dbReference type="Proteomes" id="UP001066276"/>
    </source>
</evidence>
<protein>
    <submittedName>
        <fullName evidence="2">Uncharacterized protein</fullName>
    </submittedName>
</protein>
<reference evidence="2" key="1">
    <citation type="journal article" date="2022" name="bioRxiv">
        <title>Sequencing and chromosome-scale assembly of the giantPleurodeles waltlgenome.</title>
        <authorList>
            <person name="Brown T."/>
            <person name="Elewa A."/>
            <person name="Iarovenko S."/>
            <person name="Subramanian E."/>
            <person name="Araus A.J."/>
            <person name="Petzold A."/>
            <person name="Susuki M."/>
            <person name="Suzuki K.-i.T."/>
            <person name="Hayashi T."/>
            <person name="Toyoda A."/>
            <person name="Oliveira C."/>
            <person name="Osipova E."/>
            <person name="Leigh N.D."/>
            <person name="Simon A."/>
            <person name="Yun M.H."/>
        </authorList>
    </citation>
    <scope>NUCLEOTIDE SEQUENCE</scope>
    <source>
        <strain evidence="2">20211129_DDA</strain>
        <tissue evidence="2">Liver</tissue>
    </source>
</reference>
<comment type="caution">
    <text evidence="2">The sequence shown here is derived from an EMBL/GenBank/DDBJ whole genome shotgun (WGS) entry which is preliminary data.</text>
</comment>
<keyword evidence="3" id="KW-1185">Reference proteome</keyword>
<keyword evidence="1" id="KW-1133">Transmembrane helix</keyword>